<evidence type="ECO:0000256" key="3">
    <source>
        <dbReference type="ARBA" id="ARBA00022490"/>
    </source>
</evidence>
<evidence type="ECO:0000256" key="7">
    <source>
        <dbReference type="SAM" id="Coils"/>
    </source>
</evidence>
<evidence type="ECO:0000256" key="2">
    <source>
        <dbReference type="ARBA" id="ARBA00004496"/>
    </source>
</evidence>
<sequence>MILSLFSYMPSIPSPLCSTQSREKSGNQGKRHSSFSHSALDQAESLVSLKRTGSNTNPYGRYGKTRAEEDARRYLREKEELETERDGIRNALVTLRQQKRELKEELKVASGDRRKSFLKKHVSQLDEACRGKEAERVDLELRLTQVKENLKKSLAGGALGAPVEAKVPVKVYLLFCVESWSTFNLHSFYLLLNFLQESGKKIQNAYSDSIPVNCAAEMRKRPPSICASSAGVVMQKAKVMMLIKFVAPCYAYILFSVIRNFYESHQHVLLCK</sequence>
<name>A0ABV0PDK2_9TELE</name>
<keyword evidence="5 7" id="KW-0175">Coiled coil</keyword>
<dbReference type="InterPro" id="IPR030113">
    <property type="entry name" value="AFAP"/>
</dbReference>
<feature type="coiled-coil region" evidence="7">
    <location>
        <begin position="64"/>
        <end position="149"/>
    </location>
</feature>
<dbReference type="EMBL" id="JAHRIO010070799">
    <property type="protein sequence ID" value="MEQ2181556.1"/>
    <property type="molecule type" value="Genomic_DNA"/>
</dbReference>
<feature type="region of interest" description="Disordered" evidence="8">
    <location>
        <begin position="14"/>
        <end position="38"/>
    </location>
</feature>
<organism evidence="9 10">
    <name type="scientific">Goodea atripinnis</name>
    <dbReference type="NCBI Taxonomy" id="208336"/>
    <lineage>
        <taxon>Eukaryota</taxon>
        <taxon>Metazoa</taxon>
        <taxon>Chordata</taxon>
        <taxon>Craniata</taxon>
        <taxon>Vertebrata</taxon>
        <taxon>Euteleostomi</taxon>
        <taxon>Actinopterygii</taxon>
        <taxon>Neopterygii</taxon>
        <taxon>Teleostei</taxon>
        <taxon>Neoteleostei</taxon>
        <taxon>Acanthomorphata</taxon>
        <taxon>Ovalentaria</taxon>
        <taxon>Atherinomorphae</taxon>
        <taxon>Cyprinodontiformes</taxon>
        <taxon>Goodeidae</taxon>
        <taxon>Goodea</taxon>
    </lineage>
</organism>
<evidence type="ECO:0000256" key="1">
    <source>
        <dbReference type="ARBA" id="ARBA00004316"/>
    </source>
</evidence>
<evidence type="ECO:0000313" key="9">
    <source>
        <dbReference type="EMBL" id="MEQ2181556.1"/>
    </source>
</evidence>
<dbReference type="Proteomes" id="UP001476798">
    <property type="component" value="Unassembled WGS sequence"/>
</dbReference>
<evidence type="ECO:0000256" key="5">
    <source>
        <dbReference type="ARBA" id="ARBA00023054"/>
    </source>
</evidence>
<evidence type="ECO:0000256" key="4">
    <source>
        <dbReference type="ARBA" id="ARBA00022737"/>
    </source>
</evidence>
<keyword evidence="3" id="KW-0963">Cytoplasm</keyword>
<protein>
    <submittedName>
        <fullName evidence="9">Uncharacterized protein</fullName>
    </submittedName>
</protein>
<keyword evidence="4" id="KW-0677">Repeat</keyword>
<gene>
    <name evidence="9" type="ORF">GOODEAATRI_012790</name>
</gene>
<evidence type="ECO:0000256" key="8">
    <source>
        <dbReference type="SAM" id="MobiDB-lite"/>
    </source>
</evidence>
<reference evidence="9 10" key="1">
    <citation type="submission" date="2021-06" db="EMBL/GenBank/DDBJ databases">
        <authorList>
            <person name="Palmer J.M."/>
        </authorList>
    </citation>
    <scope>NUCLEOTIDE SEQUENCE [LARGE SCALE GENOMIC DNA]</scope>
    <source>
        <strain evidence="9 10">GA_2019</strain>
        <tissue evidence="9">Muscle</tissue>
    </source>
</reference>
<keyword evidence="10" id="KW-1185">Reference proteome</keyword>
<comment type="subcellular location">
    <subcellularLocation>
        <location evidence="1">Cell projection</location>
    </subcellularLocation>
    <subcellularLocation>
        <location evidence="2">Cytoplasm</location>
    </subcellularLocation>
</comment>
<accession>A0ABV0PDK2</accession>
<evidence type="ECO:0000256" key="6">
    <source>
        <dbReference type="ARBA" id="ARBA00023273"/>
    </source>
</evidence>
<proteinExistence type="predicted"/>
<dbReference type="PANTHER" id="PTHR14338">
    <property type="entry name" value="ACTIN FILAMENT-ASSOCIATED PROTEIN 1 FAMILY MEMBER"/>
    <property type="match status" value="1"/>
</dbReference>
<keyword evidence="6" id="KW-0966">Cell projection</keyword>
<evidence type="ECO:0000313" key="10">
    <source>
        <dbReference type="Proteomes" id="UP001476798"/>
    </source>
</evidence>
<comment type="caution">
    <text evidence="9">The sequence shown here is derived from an EMBL/GenBank/DDBJ whole genome shotgun (WGS) entry which is preliminary data.</text>
</comment>
<dbReference type="PANTHER" id="PTHR14338:SF1">
    <property type="entry name" value="ACTIN FILAMENT-ASSOCIATED PROTEIN 1-LIKE 1"/>
    <property type="match status" value="1"/>
</dbReference>